<sequence length="263" mass="27880">MRGPIWITGAGRGIGRALALRLAREGLTVIASARTAGDLQALVRDAESLPGRILPEPLDVTDREACAGVLARLEAAEGLPEIVVLNAGSHQPMPAARFDATVFDRLYAINVGGVVNGLAAVVPRFVARRRGRIAVVASVAGYVGLPTAAAYSGTKAGLIAVCESLRPDLAQFGVTVQVISPGFVKTPLTDRNEFPMPFLMEADAAADRIAKGLESDRFEITFPRRLSWLLKVLRVLPHPLKFMLTKGAIPDDAKPAALKESGS</sequence>
<dbReference type="GO" id="GO:0016020">
    <property type="term" value="C:membrane"/>
    <property type="evidence" value="ECO:0007669"/>
    <property type="project" value="TreeGrafter"/>
</dbReference>
<proteinExistence type="inferred from homology"/>
<reference evidence="3 4" key="1">
    <citation type="submission" date="2016-10" db="EMBL/GenBank/DDBJ databases">
        <authorList>
            <person name="de Groot N.N."/>
        </authorList>
    </citation>
    <scope>NUCLEOTIDE SEQUENCE [LARGE SCALE GENOMIC DNA]</scope>
    <source>
        <strain evidence="3 4">ATCC 700224</strain>
    </source>
</reference>
<dbReference type="PANTHER" id="PTHR44196">
    <property type="entry name" value="DEHYDROGENASE/REDUCTASE SDR FAMILY MEMBER 7B"/>
    <property type="match status" value="1"/>
</dbReference>
<dbReference type="InterPro" id="IPR036291">
    <property type="entry name" value="NAD(P)-bd_dom_sf"/>
</dbReference>
<dbReference type="Proteomes" id="UP000199412">
    <property type="component" value="Unassembled WGS sequence"/>
</dbReference>
<keyword evidence="4" id="KW-1185">Reference proteome</keyword>
<protein>
    <submittedName>
        <fullName evidence="3">Short-chain dehydrogenase</fullName>
    </submittedName>
</protein>
<dbReference type="AlphaFoldDB" id="A0A1G6Z312"/>
<evidence type="ECO:0000313" key="3">
    <source>
        <dbReference type="EMBL" id="SDD96337.1"/>
    </source>
</evidence>
<dbReference type="RefSeq" id="WP_092783225.1">
    <property type="nucleotide sequence ID" value="NZ_FNAP01000002.1"/>
</dbReference>
<dbReference type="PROSITE" id="PS00061">
    <property type="entry name" value="ADH_SHORT"/>
    <property type="match status" value="1"/>
</dbReference>
<dbReference type="Pfam" id="PF00106">
    <property type="entry name" value="adh_short"/>
    <property type="match status" value="1"/>
</dbReference>
<gene>
    <name evidence="3" type="ORF">SAMN05421720_102208</name>
</gene>
<name>A0A1G6Z312_9PROT</name>
<dbReference type="PRINTS" id="PR00081">
    <property type="entry name" value="GDHRDH"/>
</dbReference>
<dbReference type="InterPro" id="IPR020904">
    <property type="entry name" value="Sc_DH/Rdtase_CS"/>
</dbReference>
<dbReference type="PANTHER" id="PTHR44196:SF1">
    <property type="entry name" value="DEHYDROGENASE_REDUCTASE SDR FAMILY MEMBER 7B"/>
    <property type="match status" value="1"/>
</dbReference>
<keyword evidence="2" id="KW-0560">Oxidoreductase</keyword>
<evidence type="ECO:0000256" key="1">
    <source>
        <dbReference type="ARBA" id="ARBA00006484"/>
    </source>
</evidence>
<dbReference type="OrthoDB" id="335726at2"/>
<dbReference type="GO" id="GO:0016491">
    <property type="term" value="F:oxidoreductase activity"/>
    <property type="evidence" value="ECO:0007669"/>
    <property type="project" value="UniProtKB-KW"/>
</dbReference>
<dbReference type="STRING" id="69960.SAMN05421720_102208"/>
<accession>A0A1G6Z312</accession>
<dbReference type="InterPro" id="IPR002347">
    <property type="entry name" value="SDR_fam"/>
</dbReference>
<organism evidence="3 4">
    <name type="scientific">Rhodospira trueperi</name>
    <dbReference type="NCBI Taxonomy" id="69960"/>
    <lineage>
        <taxon>Bacteria</taxon>
        <taxon>Pseudomonadati</taxon>
        <taxon>Pseudomonadota</taxon>
        <taxon>Alphaproteobacteria</taxon>
        <taxon>Rhodospirillales</taxon>
        <taxon>Rhodospirillaceae</taxon>
        <taxon>Rhodospira</taxon>
    </lineage>
</organism>
<evidence type="ECO:0000256" key="2">
    <source>
        <dbReference type="ARBA" id="ARBA00023002"/>
    </source>
</evidence>
<comment type="similarity">
    <text evidence="1">Belongs to the short-chain dehydrogenases/reductases (SDR) family.</text>
</comment>
<evidence type="ECO:0000313" key="4">
    <source>
        <dbReference type="Proteomes" id="UP000199412"/>
    </source>
</evidence>
<dbReference type="SUPFAM" id="SSF51735">
    <property type="entry name" value="NAD(P)-binding Rossmann-fold domains"/>
    <property type="match status" value="1"/>
</dbReference>
<dbReference type="EMBL" id="FNAP01000002">
    <property type="protein sequence ID" value="SDD96337.1"/>
    <property type="molecule type" value="Genomic_DNA"/>
</dbReference>
<dbReference type="Gene3D" id="3.40.50.720">
    <property type="entry name" value="NAD(P)-binding Rossmann-like Domain"/>
    <property type="match status" value="1"/>
</dbReference>